<keyword evidence="2 10" id="KW-0547">Nucleotide-binding</keyword>
<dbReference type="Gene3D" id="1.10.486.10">
    <property type="entry name" value="PCRA, domain 4"/>
    <property type="match status" value="1"/>
</dbReference>
<evidence type="ECO:0000313" key="14">
    <source>
        <dbReference type="Proteomes" id="UP000697127"/>
    </source>
</evidence>
<gene>
    <name evidence="13" type="primary">HMI1</name>
    <name evidence="13" type="ORF">C6P40_002700</name>
</gene>
<evidence type="ECO:0000313" key="13">
    <source>
        <dbReference type="EMBL" id="KAG0691309.1"/>
    </source>
</evidence>
<keyword evidence="5 10" id="KW-0067">ATP-binding</keyword>
<dbReference type="PANTHER" id="PTHR11070:SF46">
    <property type="entry name" value="ATP-DEPENDENT DNA HELICASE HMI1, MITOCHONDRIAL"/>
    <property type="match status" value="1"/>
</dbReference>
<comment type="similarity">
    <text evidence="1">Belongs to the helicase family. UvrD subfamily.</text>
</comment>
<dbReference type="GO" id="GO:0005524">
    <property type="term" value="F:ATP binding"/>
    <property type="evidence" value="ECO:0007669"/>
    <property type="project" value="UniProtKB-UniRule"/>
</dbReference>
<keyword evidence="3 10" id="KW-0378">Hydrolase</keyword>
<dbReference type="Gene3D" id="1.10.10.160">
    <property type="match status" value="1"/>
</dbReference>
<dbReference type="PANTHER" id="PTHR11070">
    <property type="entry name" value="UVRD / RECB / PCRA DNA HELICASE FAMILY MEMBER"/>
    <property type="match status" value="1"/>
</dbReference>
<evidence type="ECO:0000256" key="8">
    <source>
        <dbReference type="ARBA" id="ARBA00034808"/>
    </source>
</evidence>
<dbReference type="InterPro" id="IPR014017">
    <property type="entry name" value="DNA_helicase_UvrD-like_C"/>
</dbReference>
<organism evidence="13 14">
    <name type="scientific">Pichia californica</name>
    <dbReference type="NCBI Taxonomy" id="460514"/>
    <lineage>
        <taxon>Eukaryota</taxon>
        <taxon>Fungi</taxon>
        <taxon>Dikarya</taxon>
        <taxon>Ascomycota</taxon>
        <taxon>Saccharomycotina</taxon>
        <taxon>Pichiomycetes</taxon>
        <taxon>Pichiales</taxon>
        <taxon>Pichiaceae</taxon>
        <taxon>Pichia</taxon>
    </lineage>
</organism>
<dbReference type="PROSITE" id="PS51217">
    <property type="entry name" value="UVRD_HELICASE_CTER"/>
    <property type="match status" value="1"/>
</dbReference>
<dbReference type="OrthoDB" id="1470711at2759"/>
<dbReference type="GO" id="GO:0005634">
    <property type="term" value="C:nucleus"/>
    <property type="evidence" value="ECO:0007669"/>
    <property type="project" value="TreeGrafter"/>
</dbReference>
<dbReference type="EMBL" id="PUHW01000003">
    <property type="protein sequence ID" value="KAG0691309.1"/>
    <property type="molecule type" value="Genomic_DNA"/>
</dbReference>
<dbReference type="InterPro" id="IPR000212">
    <property type="entry name" value="DNA_helicase_UvrD/REP"/>
</dbReference>
<evidence type="ECO:0000256" key="1">
    <source>
        <dbReference type="ARBA" id="ARBA00009922"/>
    </source>
</evidence>
<dbReference type="PROSITE" id="PS51198">
    <property type="entry name" value="UVRD_HELICASE_ATP_BIND"/>
    <property type="match status" value="1"/>
</dbReference>
<keyword evidence="14" id="KW-1185">Reference proteome</keyword>
<comment type="catalytic activity">
    <reaction evidence="9">
        <text>ATP + H2O = ADP + phosphate + H(+)</text>
        <dbReference type="Rhea" id="RHEA:13065"/>
        <dbReference type="ChEBI" id="CHEBI:15377"/>
        <dbReference type="ChEBI" id="CHEBI:15378"/>
        <dbReference type="ChEBI" id="CHEBI:30616"/>
        <dbReference type="ChEBI" id="CHEBI:43474"/>
        <dbReference type="ChEBI" id="CHEBI:456216"/>
        <dbReference type="EC" id="5.6.2.4"/>
    </reaction>
</comment>
<evidence type="ECO:0000256" key="7">
    <source>
        <dbReference type="ARBA" id="ARBA00034617"/>
    </source>
</evidence>
<dbReference type="GO" id="GO:0043138">
    <property type="term" value="F:3'-5' DNA helicase activity"/>
    <property type="evidence" value="ECO:0007669"/>
    <property type="project" value="UniProtKB-EC"/>
</dbReference>
<accession>A0A9P7BIA6</accession>
<evidence type="ECO:0000256" key="6">
    <source>
        <dbReference type="ARBA" id="ARBA00023235"/>
    </source>
</evidence>
<evidence type="ECO:0000256" key="3">
    <source>
        <dbReference type="ARBA" id="ARBA00022801"/>
    </source>
</evidence>
<keyword evidence="4 10" id="KW-0347">Helicase</keyword>
<name>A0A9P7BIA6_9ASCO</name>
<dbReference type="EC" id="5.6.2.4" evidence="8"/>
<protein>
    <recommendedName>
        <fullName evidence="8">DNA 3'-5' helicase</fullName>
        <ecNumber evidence="8">5.6.2.4</ecNumber>
    </recommendedName>
</protein>
<dbReference type="InterPro" id="IPR014016">
    <property type="entry name" value="UvrD-like_ATP-bd"/>
</dbReference>
<keyword evidence="6" id="KW-0413">Isomerase</keyword>
<dbReference type="Pfam" id="PF13361">
    <property type="entry name" value="UvrD_C"/>
    <property type="match status" value="1"/>
</dbReference>
<evidence type="ECO:0000256" key="10">
    <source>
        <dbReference type="PROSITE-ProRule" id="PRU00560"/>
    </source>
</evidence>
<dbReference type="Proteomes" id="UP000697127">
    <property type="component" value="Unassembled WGS sequence"/>
</dbReference>
<evidence type="ECO:0000256" key="9">
    <source>
        <dbReference type="ARBA" id="ARBA00048988"/>
    </source>
</evidence>
<dbReference type="GO" id="GO:0000725">
    <property type="term" value="P:recombinational repair"/>
    <property type="evidence" value="ECO:0007669"/>
    <property type="project" value="TreeGrafter"/>
</dbReference>
<dbReference type="Gene3D" id="3.40.50.300">
    <property type="entry name" value="P-loop containing nucleotide triphosphate hydrolases"/>
    <property type="match status" value="2"/>
</dbReference>
<sequence>MENQNTEEDLSNFKEVDIICTEPQKNAITADSKPNSLINIISGPGTGKTTTLCNRVAYLISTGMKPNDILVFSLTNQSVKDFKKTLCKILDENLANEINVTTIHSFANKIVKTNSLYWEIIRDKKTIDSKILNSILQELSLNPVNSDTSKNQTLQTKLTTNEINKIKINNPGLYKKYLNYEELGLSSLLKHTNVVYDKLIYEATQFLIMNTEETIPSFITNYKEIIVDEFQDISAVLLDFILELSKNKQLTIAGDIDQSLYVFNGATPDSNIKKIIPHYEQQGYNLTEIVLDETFRFSKNIHKFSLNLLGTEYSLIEKTVDEEPINVVREQFENNIDEFEFVCNEISYLINNSNGIIKPKNFAVLSIRNDVLDDFKQYFENKNSEIKIKRIMGTQKWLETKISTLVTLMKILDDPHDDPSLFVAISLLDRVGHKLTMKIKQESEESGQSIFDYLMESKKFNKIIDPEIFVKINNLTNTIDRSDPGSIIVALTEISKIFNFTKQLKTKDSHIQFDSFLKNLYESFKLLKTTHPEETDLISYFLSNYQSDFLLNDSFLDESLNYSDGYVTAMTIHGSKGLEWDIVFVLSTVSFENNIVPISINARTNYVAGTRAKYLLYFNKYASDKTMFIDTTNSIDIKNNLFKTYYEKTMIDYIPKLKEIALPNDLKKLPIYSKPMGITKNDAHMKSLLFNISKRKNDNDLIKPTVIINGIKKLYRKV</sequence>
<dbReference type="GO" id="GO:0016787">
    <property type="term" value="F:hydrolase activity"/>
    <property type="evidence" value="ECO:0007669"/>
    <property type="project" value="UniProtKB-UniRule"/>
</dbReference>
<evidence type="ECO:0000259" key="12">
    <source>
        <dbReference type="PROSITE" id="PS51217"/>
    </source>
</evidence>
<feature type="binding site" evidence="10">
    <location>
        <begin position="42"/>
        <end position="49"/>
    </location>
    <ligand>
        <name>ATP</name>
        <dbReference type="ChEBI" id="CHEBI:30616"/>
    </ligand>
</feature>
<feature type="domain" description="UvrD-like helicase C-terminal" evidence="12">
    <location>
        <begin position="299"/>
        <end position="577"/>
    </location>
</feature>
<evidence type="ECO:0000259" key="11">
    <source>
        <dbReference type="PROSITE" id="PS51198"/>
    </source>
</evidence>
<evidence type="ECO:0000256" key="2">
    <source>
        <dbReference type="ARBA" id="ARBA00022741"/>
    </source>
</evidence>
<dbReference type="Pfam" id="PF00580">
    <property type="entry name" value="UvrD-helicase"/>
    <property type="match status" value="1"/>
</dbReference>
<feature type="domain" description="UvrD-like helicase ATP-binding" evidence="11">
    <location>
        <begin position="21"/>
        <end position="298"/>
    </location>
</feature>
<dbReference type="AlphaFoldDB" id="A0A9P7BIA6"/>
<dbReference type="InterPro" id="IPR013986">
    <property type="entry name" value="DExx_box_DNA_helicase_dom_sf"/>
</dbReference>
<proteinExistence type="inferred from homology"/>
<dbReference type="CDD" id="cd17932">
    <property type="entry name" value="DEXQc_UvrD"/>
    <property type="match status" value="1"/>
</dbReference>
<evidence type="ECO:0000256" key="4">
    <source>
        <dbReference type="ARBA" id="ARBA00022806"/>
    </source>
</evidence>
<dbReference type="SUPFAM" id="SSF52540">
    <property type="entry name" value="P-loop containing nucleoside triphosphate hydrolases"/>
    <property type="match status" value="1"/>
</dbReference>
<dbReference type="GO" id="GO:0003677">
    <property type="term" value="F:DNA binding"/>
    <property type="evidence" value="ECO:0007669"/>
    <property type="project" value="InterPro"/>
</dbReference>
<evidence type="ECO:0000256" key="5">
    <source>
        <dbReference type="ARBA" id="ARBA00022840"/>
    </source>
</evidence>
<reference evidence="13" key="1">
    <citation type="submission" date="2020-11" db="EMBL/GenBank/DDBJ databases">
        <title>Kefir isolates.</title>
        <authorList>
            <person name="Marcisauskas S."/>
            <person name="Kim Y."/>
            <person name="Blasche S."/>
        </authorList>
    </citation>
    <scope>NUCLEOTIDE SEQUENCE</scope>
    <source>
        <strain evidence="13">Olga-1</strain>
    </source>
</reference>
<comment type="catalytic activity">
    <reaction evidence="7">
        <text>Couples ATP hydrolysis with the unwinding of duplex DNA by translocating in the 3'-5' direction.</text>
        <dbReference type="EC" id="5.6.2.4"/>
    </reaction>
</comment>
<comment type="caution">
    <text evidence="13">The sequence shown here is derived from an EMBL/GenBank/DDBJ whole genome shotgun (WGS) entry which is preliminary data.</text>
</comment>
<dbReference type="InterPro" id="IPR027417">
    <property type="entry name" value="P-loop_NTPase"/>
</dbReference>